<dbReference type="Gene3D" id="1.10.260.40">
    <property type="entry name" value="lambda repressor-like DNA-binding domains"/>
    <property type="match status" value="1"/>
</dbReference>
<dbReference type="PANTHER" id="PTHR30146:SF148">
    <property type="entry name" value="HTH-TYPE TRANSCRIPTIONAL REPRESSOR PURR-RELATED"/>
    <property type="match status" value="1"/>
</dbReference>
<protein>
    <submittedName>
        <fullName evidence="6">LacI family DNA-binding transcriptional regulator</fullName>
    </submittedName>
</protein>
<evidence type="ECO:0000313" key="6">
    <source>
        <dbReference type="EMBL" id="MFC7063359.1"/>
    </source>
</evidence>
<reference evidence="7" key="1">
    <citation type="journal article" date="2019" name="Int. J. Syst. Evol. Microbiol.">
        <title>The Global Catalogue of Microorganisms (GCM) 10K type strain sequencing project: providing services to taxonomists for standard genome sequencing and annotation.</title>
        <authorList>
            <consortium name="The Broad Institute Genomics Platform"/>
            <consortium name="The Broad Institute Genome Sequencing Center for Infectious Disease"/>
            <person name="Wu L."/>
            <person name="Ma J."/>
        </authorList>
    </citation>
    <scope>NUCLEOTIDE SEQUENCE [LARGE SCALE GENOMIC DNA]</scope>
    <source>
        <strain evidence="7">CGMCC 4.1621</strain>
    </source>
</reference>
<keyword evidence="2" id="KW-0805">Transcription regulation</keyword>
<accession>A0ABW2ELW9</accession>
<gene>
    <name evidence="6" type="ORF">ACFQIC_16215</name>
</gene>
<dbReference type="InterPro" id="IPR046335">
    <property type="entry name" value="LacI/GalR-like_sensor"/>
</dbReference>
<dbReference type="Pfam" id="PF13377">
    <property type="entry name" value="Peripla_BP_3"/>
    <property type="match status" value="1"/>
</dbReference>
<keyword evidence="7" id="KW-1185">Reference proteome</keyword>
<name>A0ABW2ELW9_9BACI</name>
<proteinExistence type="predicted"/>
<organism evidence="6 7">
    <name type="scientific">Halobacillus seohaensis</name>
    <dbReference type="NCBI Taxonomy" id="447421"/>
    <lineage>
        <taxon>Bacteria</taxon>
        <taxon>Bacillati</taxon>
        <taxon>Bacillota</taxon>
        <taxon>Bacilli</taxon>
        <taxon>Bacillales</taxon>
        <taxon>Bacillaceae</taxon>
        <taxon>Halobacillus</taxon>
    </lineage>
</organism>
<dbReference type="CDD" id="cd01392">
    <property type="entry name" value="HTH_LacI"/>
    <property type="match status" value="1"/>
</dbReference>
<keyword evidence="1" id="KW-0678">Repressor</keyword>
<evidence type="ECO:0000256" key="1">
    <source>
        <dbReference type="ARBA" id="ARBA00022491"/>
    </source>
</evidence>
<dbReference type="InterPro" id="IPR028082">
    <property type="entry name" value="Peripla_BP_I"/>
</dbReference>
<evidence type="ECO:0000256" key="2">
    <source>
        <dbReference type="ARBA" id="ARBA00023015"/>
    </source>
</evidence>
<feature type="domain" description="HTH lacI-type" evidence="5">
    <location>
        <begin position="5"/>
        <end position="48"/>
    </location>
</feature>
<evidence type="ECO:0000256" key="4">
    <source>
        <dbReference type="ARBA" id="ARBA00023163"/>
    </source>
</evidence>
<evidence type="ECO:0000256" key="3">
    <source>
        <dbReference type="ARBA" id="ARBA00023125"/>
    </source>
</evidence>
<dbReference type="PANTHER" id="PTHR30146">
    <property type="entry name" value="LACI-RELATED TRANSCRIPTIONAL REPRESSOR"/>
    <property type="match status" value="1"/>
</dbReference>
<sequence>MARKITIQQIADYLGVSKYVVSRALSGRSGVKEETKEKVFQAASKLGYFIQNSRIKSSNVQEFSREKKNILVVMPNTRQQMQESSYWGGIIDGIRSSVESKGFGVIIITEGDTDDLSAIINLDAVLGLIGVGKVSTSLLLKVRQLNFPIVLIDHEDRLLSVDTVFTNNFDSSAMLTDHLIGLGHKRIWFLGNITYSRSFFDRWLGFRSALELSGMTAPKDEATSAKNSDDMCIDTMTWMESLQQDQELPTAIMCANDSIAIELLTVLKELSIDVPGEISVTGFDNIEDSYLVSPTLTTVHVPKEQIGKRAVKALFARLYDSESPGEKTLLSCESIFRESTLAKNE</sequence>
<keyword evidence="3 6" id="KW-0238">DNA-binding</keyword>
<dbReference type="InterPro" id="IPR010982">
    <property type="entry name" value="Lambda_DNA-bd_dom_sf"/>
</dbReference>
<keyword evidence="4" id="KW-0804">Transcription</keyword>
<dbReference type="SUPFAM" id="SSF47413">
    <property type="entry name" value="lambda repressor-like DNA-binding domains"/>
    <property type="match status" value="1"/>
</dbReference>
<comment type="caution">
    <text evidence="6">The sequence shown here is derived from an EMBL/GenBank/DDBJ whole genome shotgun (WGS) entry which is preliminary data.</text>
</comment>
<dbReference type="EMBL" id="JBHSZV010000047">
    <property type="protein sequence ID" value="MFC7063359.1"/>
    <property type="molecule type" value="Genomic_DNA"/>
</dbReference>
<dbReference type="Pfam" id="PF00356">
    <property type="entry name" value="LacI"/>
    <property type="match status" value="1"/>
</dbReference>
<dbReference type="SUPFAM" id="SSF53822">
    <property type="entry name" value="Periplasmic binding protein-like I"/>
    <property type="match status" value="1"/>
</dbReference>
<dbReference type="GO" id="GO:0003677">
    <property type="term" value="F:DNA binding"/>
    <property type="evidence" value="ECO:0007669"/>
    <property type="project" value="UniProtKB-KW"/>
</dbReference>
<dbReference type="PROSITE" id="PS50932">
    <property type="entry name" value="HTH_LACI_2"/>
    <property type="match status" value="1"/>
</dbReference>
<evidence type="ECO:0000313" key="7">
    <source>
        <dbReference type="Proteomes" id="UP001596410"/>
    </source>
</evidence>
<dbReference type="RefSeq" id="WP_204708484.1">
    <property type="nucleotide sequence ID" value="NZ_JBHSZV010000047.1"/>
</dbReference>
<evidence type="ECO:0000259" key="5">
    <source>
        <dbReference type="PROSITE" id="PS50932"/>
    </source>
</evidence>
<dbReference type="SMART" id="SM00354">
    <property type="entry name" value="HTH_LACI"/>
    <property type="match status" value="1"/>
</dbReference>
<dbReference type="Proteomes" id="UP001596410">
    <property type="component" value="Unassembled WGS sequence"/>
</dbReference>
<dbReference type="Gene3D" id="3.40.50.2300">
    <property type="match status" value="2"/>
</dbReference>
<dbReference type="InterPro" id="IPR000843">
    <property type="entry name" value="HTH_LacI"/>
</dbReference>